<accession>A0A6J6EW46</accession>
<protein>
    <submittedName>
        <fullName evidence="1">Unannotated protein</fullName>
    </submittedName>
</protein>
<dbReference type="PRINTS" id="PR01210">
    <property type="entry name" value="GGTRANSPTASE"/>
</dbReference>
<dbReference type="EMBL" id="CAEZTT010000109">
    <property type="protein sequence ID" value="CAB4580731.1"/>
    <property type="molecule type" value="Genomic_DNA"/>
</dbReference>
<organism evidence="1">
    <name type="scientific">freshwater metagenome</name>
    <dbReference type="NCBI Taxonomy" id="449393"/>
    <lineage>
        <taxon>unclassified sequences</taxon>
        <taxon>metagenomes</taxon>
        <taxon>ecological metagenomes</taxon>
    </lineage>
</organism>
<gene>
    <name evidence="1" type="ORF">UFOPK1726_00901</name>
</gene>
<dbReference type="PANTHER" id="PTHR43881:SF5">
    <property type="entry name" value="GAMMA-GLUTAMYLTRANSPEPTIDASE"/>
    <property type="match status" value="1"/>
</dbReference>
<sequence length="530" mass="56251">MIPTTTHRGVVYARNGVAASSQPLAVSAALEILQAGGSAIDAGIAASAVLAVNEPGASHLGGDAFLIVHEAKTRTNTALNGSGEAPHRAAADQFPNGIDIHGYRAATVPGLVSTWFAAHEKYGKLPIPQLLARAISYAENGVAINARFARAVVAHKAAFPATKVFETMGISDSLSGGDVVIQKDLAWSLKQIAADGWAAFYEGEIAEKITAGTDGWFSAEDLKNHRTRILDPLSIKYRDLVIHGQPPPSQGMIFLEGLKLAEGFDLAKLTTAQLTHILVEAKKIGYADRYDILADPEVVDVAVDSIFANSHISKRRAEIDLTKANNNLTKPLPEGSDTTYFLVADADGNAVSWIQSVFHSFGSSFAVPGTGIVLNNRLTGFSLDPTSVNFIAPGKRPAHTLNAWIATNPDGSLKYVGGTPGGNIQVQSNLQLVVNLVDLGMNVQQACEAPRWQHLTTPGNPNIEEDYFGVLEIENRFDEQTLTELQALGHTVKALPAYGHGSAVQLLEVLPNGSYAVGSDPRVDGQAAGY</sequence>
<name>A0A6J6EW46_9ZZZZ</name>
<dbReference type="PANTHER" id="PTHR43881">
    <property type="entry name" value="GAMMA-GLUTAMYLTRANSPEPTIDASE (AFU_ORTHOLOGUE AFUA_4G13580)"/>
    <property type="match status" value="1"/>
</dbReference>
<dbReference type="InterPro" id="IPR052896">
    <property type="entry name" value="GGT-like_enzyme"/>
</dbReference>
<evidence type="ECO:0000313" key="1">
    <source>
        <dbReference type="EMBL" id="CAB4580731.1"/>
    </source>
</evidence>
<dbReference type="InterPro" id="IPR029055">
    <property type="entry name" value="Ntn_hydrolases_N"/>
</dbReference>
<reference evidence="1" key="1">
    <citation type="submission" date="2020-05" db="EMBL/GenBank/DDBJ databases">
        <authorList>
            <person name="Chiriac C."/>
            <person name="Salcher M."/>
            <person name="Ghai R."/>
            <person name="Kavagutti S V."/>
        </authorList>
    </citation>
    <scope>NUCLEOTIDE SEQUENCE</scope>
</reference>
<dbReference type="Pfam" id="PF01019">
    <property type="entry name" value="G_glu_transpept"/>
    <property type="match status" value="1"/>
</dbReference>
<dbReference type="InterPro" id="IPR043138">
    <property type="entry name" value="GGT_lsub"/>
</dbReference>
<dbReference type="AlphaFoldDB" id="A0A6J6EW46"/>
<dbReference type="Gene3D" id="1.10.246.130">
    <property type="match status" value="1"/>
</dbReference>
<dbReference type="Gene3D" id="3.60.20.40">
    <property type="match status" value="1"/>
</dbReference>
<proteinExistence type="predicted"/>
<dbReference type="SUPFAM" id="SSF56235">
    <property type="entry name" value="N-terminal nucleophile aminohydrolases (Ntn hydrolases)"/>
    <property type="match status" value="1"/>
</dbReference>
<dbReference type="InterPro" id="IPR043137">
    <property type="entry name" value="GGT_ssub_C"/>
</dbReference>